<dbReference type="GO" id="GO:0015833">
    <property type="term" value="P:peptide transport"/>
    <property type="evidence" value="ECO:0007669"/>
    <property type="project" value="TreeGrafter"/>
</dbReference>
<dbReference type="GO" id="GO:1904680">
    <property type="term" value="F:peptide transmembrane transporter activity"/>
    <property type="evidence" value="ECO:0007669"/>
    <property type="project" value="TreeGrafter"/>
</dbReference>
<proteinExistence type="predicted"/>
<reference evidence="3" key="1">
    <citation type="submission" date="2020-10" db="EMBL/GenBank/DDBJ databases">
        <title>Sequencing the genomes of 1000 actinobacteria strains.</title>
        <authorList>
            <person name="Klenk H.-P."/>
        </authorList>
    </citation>
    <scope>NUCLEOTIDE SEQUENCE</scope>
    <source>
        <strain evidence="3">DSM 45354</strain>
    </source>
</reference>
<dbReference type="EMBL" id="JADBEM010000001">
    <property type="protein sequence ID" value="MBE1608305.1"/>
    <property type="molecule type" value="Genomic_DNA"/>
</dbReference>
<sequence length="657" mass="75138">MRPSPASPYRSSRRDLLRSGVALAAAMGPVSACSWLSTAPEGSKEPPRVAKGKEAPALAERVKQGKLPALEKRLPARPMVLEPVDRVGIYGGTWDTTILGPSDTAWLDRTVGYENLVRWDTKFEKVIPNVAERYSVADDGRTFVFHLRAGLKWSDGTAFTAADVAFAYDDYLLNKQLFPELRTLYVSGDKAARLEVLDEHSFQFVFSEPQSLFLYNLATPYAAELTMTPRRYLEQFHAKYNDKAAQLAAQKRMSDWSQLFLAQHDAWTNPALPRLHAWLPTNTFDEDNRLVLERNPYYFKVDPDGSQLPYIDSVVYAVVGDPQVMILKATNGEIDMQDRNINDLENKPVLAREREKGDYRLSEEVPTNSNTLVISLNLTHRDPVRREIFQNRDFRVGLSYAINRQEIINAAYQRQGEPYQAAPRPDSPYYDEELAKQYTEFDLTRANEHLDRAGYRERDDDGFRRGPDGERISFAVDVRPEVKVQVSGLDMIRATWRQVGIDMRLNSVSRALFEERRLANQHDATVWDSEGGGLLEPILRTDWYFPSGVESINYAPLWLRWYQTQGGSGEEPPAPVREQMELYDDLKATNDQTRRDEMMKRILQISKEYFYHIGTSLIAPTFAVVKNTLRNVPESMPSSFIFSTPVSVNPQQWYFSE</sequence>
<dbReference type="InterPro" id="IPR006311">
    <property type="entry name" value="TAT_signal"/>
</dbReference>
<dbReference type="Proteomes" id="UP000638648">
    <property type="component" value="Unassembled WGS sequence"/>
</dbReference>
<dbReference type="AlphaFoldDB" id="A0A927N4A2"/>
<feature type="region of interest" description="Disordered" evidence="1">
    <location>
        <begin position="36"/>
        <end position="56"/>
    </location>
</feature>
<protein>
    <submittedName>
        <fullName evidence="3">Peptide/nickel transport system substrate-binding protein</fullName>
    </submittedName>
</protein>
<comment type="caution">
    <text evidence="3">The sequence shown here is derived from an EMBL/GenBank/DDBJ whole genome shotgun (WGS) entry which is preliminary data.</text>
</comment>
<evidence type="ECO:0000256" key="1">
    <source>
        <dbReference type="SAM" id="MobiDB-lite"/>
    </source>
</evidence>
<feature type="compositionally biased region" description="Basic and acidic residues" evidence="1">
    <location>
        <begin position="42"/>
        <end position="54"/>
    </location>
</feature>
<dbReference type="PANTHER" id="PTHR30290">
    <property type="entry name" value="PERIPLASMIC BINDING COMPONENT OF ABC TRANSPORTER"/>
    <property type="match status" value="1"/>
</dbReference>
<dbReference type="PANTHER" id="PTHR30290:SF62">
    <property type="entry name" value="OLIGOPEPTIDE ABC TRANSPORTER, PERIPLASMIC OLIGOPEPTIDE-BINDING PROTEIN"/>
    <property type="match status" value="1"/>
</dbReference>
<dbReference type="Pfam" id="PF00496">
    <property type="entry name" value="SBP_bac_5"/>
    <property type="match status" value="1"/>
</dbReference>
<dbReference type="RefSeq" id="WP_192752095.1">
    <property type="nucleotide sequence ID" value="NZ_BAABJL010000134.1"/>
</dbReference>
<dbReference type="CDD" id="cd08500">
    <property type="entry name" value="PBP2_NikA_DppA_OppA_like_4"/>
    <property type="match status" value="1"/>
</dbReference>
<accession>A0A927N4A2</accession>
<dbReference type="SUPFAM" id="SSF53850">
    <property type="entry name" value="Periplasmic binding protein-like II"/>
    <property type="match status" value="1"/>
</dbReference>
<evidence type="ECO:0000313" key="3">
    <source>
        <dbReference type="EMBL" id="MBE1608305.1"/>
    </source>
</evidence>
<gene>
    <name evidence="3" type="ORF">HEB94_005153</name>
</gene>
<feature type="domain" description="Solute-binding protein family 5" evidence="2">
    <location>
        <begin position="125"/>
        <end position="528"/>
    </location>
</feature>
<dbReference type="InterPro" id="IPR039424">
    <property type="entry name" value="SBP_5"/>
</dbReference>
<dbReference type="Gene3D" id="3.40.190.10">
    <property type="entry name" value="Periplasmic binding protein-like II"/>
    <property type="match status" value="1"/>
</dbReference>
<name>A0A927N4A2_9ACTN</name>
<dbReference type="PROSITE" id="PS51318">
    <property type="entry name" value="TAT"/>
    <property type="match status" value="1"/>
</dbReference>
<evidence type="ECO:0000313" key="4">
    <source>
        <dbReference type="Proteomes" id="UP000638648"/>
    </source>
</evidence>
<keyword evidence="4" id="KW-1185">Reference proteome</keyword>
<evidence type="ECO:0000259" key="2">
    <source>
        <dbReference type="Pfam" id="PF00496"/>
    </source>
</evidence>
<dbReference type="InterPro" id="IPR000914">
    <property type="entry name" value="SBP_5_dom"/>
</dbReference>
<dbReference type="Gene3D" id="3.10.105.10">
    <property type="entry name" value="Dipeptide-binding Protein, Domain 3"/>
    <property type="match status" value="1"/>
</dbReference>
<organism evidence="3 4">
    <name type="scientific">Actinopolymorpha pittospori</name>
    <dbReference type="NCBI Taxonomy" id="648752"/>
    <lineage>
        <taxon>Bacteria</taxon>
        <taxon>Bacillati</taxon>
        <taxon>Actinomycetota</taxon>
        <taxon>Actinomycetes</taxon>
        <taxon>Propionibacteriales</taxon>
        <taxon>Actinopolymorphaceae</taxon>
        <taxon>Actinopolymorpha</taxon>
    </lineage>
</organism>